<comment type="caution">
    <text evidence="1">The sequence shown here is derived from an EMBL/GenBank/DDBJ whole genome shotgun (WGS) entry which is preliminary data.</text>
</comment>
<protein>
    <submittedName>
        <fullName evidence="1">Uncharacterized protein</fullName>
    </submittedName>
</protein>
<evidence type="ECO:0000313" key="1">
    <source>
        <dbReference type="EMBL" id="RGP54590.1"/>
    </source>
</evidence>
<accession>A0A395R3A1</accession>
<dbReference type="AlphaFoldDB" id="A0A395R3A1"/>
<name>A0A395R3A1_9PSED</name>
<evidence type="ECO:0000313" key="2">
    <source>
        <dbReference type="Proteomes" id="UP000265411"/>
    </source>
</evidence>
<dbReference type="EMBL" id="LMAZ01000003">
    <property type="protein sequence ID" value="RGP54590.1"/>
    <property type="molecule type" value="Genomic_DNA"/>
</dbReference>
<dbReference type="OrthoDB" id="7065812at2"/>
<sequence>MEMPEKNMVNAGIVFMFTAWLQGQMSDLVIFKNNPDLLADFIDNPRRVPNAFHRVRVTYWEKQFGPVKSEFKEAFADILTDEEKIDIEELYHLRNMIAHAHVSVGRDYMLYRPFGGERREQKLIDDLQLKPIDDQSDPMILKIELWREDRFKNASDLIQRIEQITLKKVAESVGVPHRRIR</sequence>
<keyword evidence="2" id="KW-1185">Reference proteome</keyword>
<proteinExistence type="predicted"/>
<gene>
    <name evidence="1" type="ORF">ASB58_12015</name>
</gene>
<dbReference type="RefSeq" id="WP_118131040.1">
    <property type="nucleotide sequence ID" value="NZ_LMAZ01000003.1"/>
</dbReference>
<organism evidence="1 2">
    <name type="scientific">Pseudomonas abyssi</name>
    <dbReference type="NCBI Taxonomy" id="170540"/>
    <lineage>
        <taxon>Bacteria</taxon>
        <taxon>Pseudomonadati</taxon>
        <taxon>Pseudomonadota</taxon>
        <taxon>Gammaproteobacteria</taxon>
        <taxon>Pseudomonadales</taxon>
        <taxon>Pseudomonadaceae</taxon>
        <taxon>Pseudomonas</taxon>
    </lineage>
</organism>
<reference evidence="1 2" key="1">
    <citation type="journal article" date="2018" name="Syst. Appl. Microbiol.">
        <title>Pseudomonas gallaeciensis sp. nov., isolated from crude-oil-contaminated intertidal sand samples after the Prestige oil spill.</title>
        <authorList>
            <person name="Mulet M."/>
            <person name="Sanchez D."/>
            <person name="Rodriguez A.C."/>
            <person name="Nogales B."/>
            <person name="Bosch R."/>
            <person name="Busquets A."/>
            <person name="Gomila M."/>
            <person name="Lalucat J."/>
            <person name="Garcia-Valdes E."/>
        </authorList>
    </citation>
    <scope>NUCLEOTIDE SEQUENCE [LARGE SCALE GENOMIC DNA]</scope>
    <source>
        <strain evidence="1 2">V113</strain>
    </source>
</reference>
<dbReference type="Proteomes" id="UP000265411">
    <property type="component" value="Unassembled WGS sequence"/>
</dbReference>